<keyword evidence="2" id="KW-1185">Reference proteome</keyword>
<proteinExistence type="predicted"/>
<reference evidence="1" key="1">
    <citation type="journal article" date="2023" name="Insect Mol. Biol.">
        <title>Genome sequencing provides insights into the evolution of gene families encoding plant cell wall-degrading enzymes in longhorned beetles.</title>
        <authorList>
            <person name="Shin N.R."/>
            <person name="Okamura Y."/>
            <person name="Kirsch R."/>
            <person name="Pauchet Y."/>
        </authorList>
    </citation>
    <scope>NUCLEOTIDE SEQUENCE</scope>
    <source>
        <strain evidence="1">MMC_N1</strain>
    </source>
</reference>
<accession>A0ABQ9IRA5</accession>
<protein>
    <submittedName>
        <fullName evidence="1">Uncharacterized protein</fullName>
    </submittedName>
</protein>
<gene>
    <name evidence="1" type="ORF">NQ317_013580</name>
</gene>
<sequence>MMNLKNFQWKTGPVKKKMNKTLVCGKIIGKTITSKMILTNN</sequence>
<organism evidence="1 2">
    <name type="scientific">Molorchus minor</name>
    <dbReference type="NCBI Taxonomy" id="1323400"/>
    <lineage>
        <taxon>Eukaryota</taxon>
        <taxon>Metazoa</taxon>
        <taxon>Ecdysozoa</taxon>
        <taxon>Arthropoda</taxon>
        <taxon>Hexapoda</taxon>
        <taxon>Insecta</taxon>
        <taxon>Pterygota</taxon>
        <taxon>Neoptera</taxon>
        <taxon>Endopterygota</taxon>
        <taxon>Coleoptera</taxon>
        <taxon>Polyphaga</taxon>
        <taxon>Cucujiformia</taxon>
        <taxon>Chrysomeloidea</taxon>
        <taxon>Cerambycidae</taxon>
        <taxon>Lamiinae</taxon>
        <taxon>Monochamini</taxon>
        <taxon>Molorchus</taxon>
    </lineage>
</organism>
<evidence type="ECO:0000313" key="2">
    <source>
        <dbReference type="Proteomes" id="UP001162164"/>
    </source>
</evidence>
<comment type="caution">
    <text evidence="1">The sequence shown here is derived from an EMBL/GenBank/DDBJ whole genome shotgun (WGS) entry which is preliminary data.</text>
</comment>
<name>A0ABQ9IRA5_9CUCU</name>
<dbReference type="EMBL" id="JAPWTJ010003681">
    <property type="protein sequence ID" value="KAJ8953176.1"/>
    <property type="molecule type" value="Genomic_DNA"/>
</dbReference>
<evidence type="ECO:0000313" key="1">
    <source>
        <dbReference type="EMBL" id="KAJ8953176.1"/>
    </source>
</evidence>
<dbReference type="Proteomes" id="UP001162164">
    <property type="component" value="Unassembled WGS sequence"/>
</dbReference>